<dbReference type="RefSeq" id="WP_006715362.1">
    <property type="nucleotide sequence ID" value="NZ_CP007032.1"/>
</dbReference>
<feature type="domain" description="Hydantoinase A/oxoprolinase" evidence="1">
    <location>
        <begin position="184"/>
        <end position="463"/>
    </location>
</feature>
<gene>
    <name evidence="3" type="ORF">DESME_07610</name>
</gene>
<name>W0E856_9FIRM</name>
<dbReference type="SUPFAM" id="SSF53067">
    <property type="entry name" value="Actin-like ATPase domain"/>
    <property type="match status" value="1"/>
</dbReference>
<dbReference type="KEGG" id="dmt:DESME_07610"/>
<keyword evidence="4" id="KW-1185">Reference proteome</keyword>
<dbReference type="Pfam" id="PF01968">
    <property type="entry name" value="Hydantoinase_A"/>
    <property type="match status" value="1"/>
</dbReference>
<accession>W0E856</accession>
<feature type="domain" description="Hydantoinase/oxoprolinase N-terminal" evidence="2">
    <location>
        <begin position="8"/>
        <end position="161"/>
    </location>
</feature>
<dbReference type="Proteomes" id="UP000010847">
    <property type="component" value="Chromosome"/>
</dbReference>
<dbReference type="PANTHER" id="PTHR11365:SF2">
    <property type="entry name" value="5-OXOPROLINASE"/>
    <property type="match status" value="1"/>
</dbReference>
<proteinExistence type="predicted"/>
<evidence type="ECO:0000313" key="4">
    <source>
        <dbReference type="Proteomes" id="UP000010847"/>
    </source>
</evidence>
<dbReference type="InterPro" id="IPR043129">
    <property type="entry name" value="ATPase_NBD"/>
</dbReference>
<sequence length="557" mass="61540">MHPKEIQVGIDVGGTFTDAVLIEENVIFEKAKVATQADNVLGTVLQALEALKIYHKPVTRITVSTTLITNAILQQRLPQVDLLLFPGSGMSLNAFTWPVTYQVLKGELDYRGREISPPDDLEWRRLLNRYQESPKSKVAIVGKFSHRNDLHEHNLALFLHKHCPNLEMSLGHEWGQTNFYRRSLSTYLNLACAEIYQTFAQQLQQAVEQKGCSAQINVLKADGGIVPLQKLRPVESIFSGPAASVLGSLAQSEPGQSFVVVDIGGTTTDIGLILSGEPLLSAHGAQIGAFSTLVRTLAVRSIPYGGDSAILPEADDFKIAPYRLGPAYCLGGPTPTPTDAMRYLNLIPYGDRSKAEQGLLQLLPEKDRDSLHLQQLSENILMRLADSISQAVESLNKEWKREPAYKVWEVLHPHDDKNFHIWVSGGGAPGLAKALSRCLHIPVKIGDYPEVSNAIGAALARSTFSCTLHLDTFMNRYRIEETGLQGEWLGSRKPHKEVEGFLQEIAEKIAFDQGIHLKEVQIQPFDFFPIVKGYQTVGQIIRGSLIVPPGVRGRLVP</sequence>
<dbReference type="GO" id="GO:0005829">
    <property type="term" value="C:cytosol"/>
    <property type="evidence" value="ECO:0007669"/>
    <property type="project" value="TreeGrafter"/>
</dbReference>
<dbReference type="PANTHER" id="PTHR11365">
    <property type="entry name" value="5-OXOPROLINASE RELATED"/>
    <property type="match status" value="1"/>
</dbReference>
<protein>
    <submittedName>
        <fullName evidence="3">Hydantoinase/oxoprolinase</fullName>
    </submittedName>
</protein>
<evidence type="ECO:0000259" key="1">
    <source>
        <dbReference type="Pfam" id="PF01968"/>
    </source>
</evidence>
<dbReference type="InterPro" id="IPR045079">
    <property type="entry name" value="Oxoprolinase-like"/>
</dbReference>
<dbReference type="AlphaFoldDB" id="W0E856"/>
<dbReference type="HOGENOM" id="CLU_014140_2_0_9"/>
<evidence type="ECO:0000313" key="3">
    <source>
        <dbReference type="EMBL" id="AHF06952.1"/>
    </source>
</evidence>
<dbReference type="eggNOG" id="COG0145">
    <property type="taxonomic scope" value="Bacteria"/>
</dbReference>
<dbReference type="InterPro" id="IPR008040">
    <property type="entry name" value="Hydant_A_N"/>
</dbReference>
<dbReference type="GO" id="GO:0006749">
    <property type="term" value="P:glutathione metabolic process"/>
    <property type="evidence" value="ECO:0007669"/>
    <property type="project" value="TreeGrafter"/>
</dbReference>
<dbReference type="STRING" id="871968.DESME_07610"/>
<evidence type="ECO:0000259" key="2">
    <source>
        <dbReference type="Pfam" id="PF05378"/>
    </source>
</evidence>
<dbReference type="Pfam" id="PF05378">
    <property type="entry name" value="Hydant_A_N"/>
    <property type="match status" value="1"/>
</dbReference>
<dbReference type="GO" id="GO:0017168">
    <property type="term" value="F:5-oxoprolinase (ATP-hydrolyzing) activity"/>
    <property type="evidence" value="ECO:0007669"/>
    <property type="project" value="TreeGrafter"/>
</dbReference>
<reference evidence="3 4" key="1">
    <citation type="submission" date="2013-12" db="EMBL/GenBank/DDBJ databases">
        <authorList>
            <consortium name="DOE Joint Genome Institute"/>
            <person name="Smidt H."/>
            <person name="Huntemann M."/>
            <person name="Han J."/>
            <person name="Chen A."/>
            <person name="Kyrpides N."/>
            <person name="Mavromatis K."/>
            <person name="Markowitz V."/>
            <person name="Palaniappan K."/>
            <person name="Ivanova N."/>
            <person name="Schaumberg A."/>
            <person name="Pati A."/>
            <person name="Liolios K."/>
            <person name="Nordberg H.P."/>
            <person name="Cantor M.N."/>
            <person name="Hua S.X."/>
            <person name="Woyke T."/>
        </authorList>
    </citation>
    <scope>NUCLEOTIDE SEQUENCE [LARGE SCALE GENOMIC DNA]</scope>
    <source>
        <strain evidence="4">DSM 15288</strain>
    </source>
</reference>
<dbReference type="EMBL" id="CP007032">
    <property type="protein sequence ID" value="AHF06952.1"/>
    <property type="molecule type" value="Genomic_DNA"/>
</dbReference>
<organism evidence="3 4">
    <name type="scientific">Desulfitobacterium metallireducens DSM 15288</name>
    <dbReference type="NCBI Taxonomy" id="871968"/>
    <lineage>
        <taxon>Bacteria</taxon>
        <taxon>Bacillati</taxon>
        <taxon>Bacillota</taxon>
        <taxon>Clostridia</taxon>
        <taxon>Eubacteriales</taxon>
        <taxon>Desulfitobacteriaceae</taxon>
        <taxon>Desulfitobacterium</taxon>
    </lineage>
</organism>
<dbReference type="InterPro" id="IPR002821">
    <property type="entry name" value="Hydantoinase_A"/>
</dbReference>